<keyword evidence="2" id="KW-1185">Reference proteome</keyword>
<protein>
    <recommendedName>
        <fullName evidence="3">Polyketide cyclase / dehydrase and lipid transport</fullName>
    </recommendedName>
</protein>
<gene>
    <name evidence="1" type="ORF">NFRAN_0666</name>
</gene>
<evidence type="ECO:0008006" key="3">
    <source>
        <dbReference type="Google" id="ProtNLM"/>
    </source>
</evidence>
<accession>A0A484I5M1</accession>
<dbReference type="GeneID" id="39420164"/>
<dbReference type="SUPFAM" id="SSF55961">
    <property type="entry name" value="Bet v1-like"/>
    <property type="match status" value="1"/>
</dbReference>
<reference evidence="1 2" key="1">
    <citation type="submission" date="2019-02" db="EMBL/GenBank/DDBJ databases">
        <authorList>
            <person name="Lehtovirta-Morley E L."/>
        </authorList>
    </citation>
    <scope>NUCLEOTIDE SEQUENCE [LARGE SCALE GENOMIC DNA]</scope>
    <source>
        <strain evidence="1">NFRAN1</strain>
    </source>
</reference>
<evidence type="ECO:0000313" key="2">
    <source>
        <dbReference type="Proteomes" id="UP000294299"/>
    </source>
</evidence>
<proteinExistence type="predicted"/>
<dbReference type="KEGG" id="nfn:NFRAN_0666"/>
<dbReference type="RefSeq" id="WP_134482975.1">
    <property type="nucleotide sequence ID" value="NZ_LR216287.1"/>
</dbReference>
<dbReference type="Gene3D" id="3.30.530.20">
    <property type="match status" value="1"/>
</dbReference>
<evidence type="ECO:0000313" key="1">
    <source>
        <dbReference type="EMBL" id="VFJ12988.1"/>
    </source>
</evidence>
<dbReference type="Proteomes" id="UP000294299">
    <property type="component" value="Chromosome NFRAN"/>
</dbReference>
<dbReference type="AlphaFoldDB" id="A0A484I5M1"/>
<organism evidence="1 2">
    <name type="scientific">Candidatus Nitrosocosmicus franklandianus</name>
    <dbReference type="NCBI Taxonomy" id="1798806"/>
    <lineage>
        <taxon>Archaea</taxon>
        <taxon>Nitrososphaerota</taxon>
        <taxon>Nitrososphaeria</taxon>
        <taxon>Nitrososphaerales</taxon>
        <taxon>Nitrososphaeraceae</taxon>
        <taxon>Candidatus Nitrosocosmicus</taxon>
    </lineage>
</organism>
<dbReference type="EMBL" id="LR216287">
    <property type="protein sequence ID" value="VFJ12988.1"/>
    <property type="molecule type" value="Genomic_DNA"/>
</dbReference>
<dbReference type="OrthoDB" id="7914at2157"/>
<sequence length="147" mass="16953">MGTLNKEKAIKSPLEIIWNIISDVDNDPKYWYGIKQTKNISVRGNTIERETIIAFRDSKCEEVITLKPLDTVSTQILKGPITGTKAIRLTKISENKCLLKVKWDIRARGFLKLFDFVLMKHISKGTQDALERIATEAEQRYHETNKF</sequence>
<name>A0A484I5M1_9ARCH</name>
<dbReference type="InterPro" id="IPR023393">
    <property type="entry name" value="START-like_dom_sf"/>
</dbReference>